<reference evidence="1 2" key="1">
    <citation type="journal article" date="2014" name="Genome Biol. Evol.">
        <title>Acetic acid bacteria genomes reveal functional traits for adaptation to life in insect guts.</title>
        <authorList>
            <person name="Chouaia B."/>
            <person name="Gaiarsa S."/>
            <person name="Crotti E."/>
            <person name="Comandatore F."/>
            <person name="Degli Esposti M."/>
            <person name="Ricci I."/>
            <person name="Alma A."/>
            <person name="Favia G."/>
            <person name="Bandi C."/>
            <person name="Daffonchio D."/>
        </authorList>
    </citation>
    <scope>NUCLEOTIDE SEQUENCE [LARGE SCALE GENOMIC DNA]</scope>
    <source>
        <strain evidence="1 2">SF2.1</strain>
    </source>
</reference>
<dbReference type="AlphaFoldDB" id="A0A060QHA8"/>
<name>A0A060QHA8_9PROT</name>
<reference evidence="1 2" key="2">
    <citation type="journal article" date="2014" name="PLoS ONE">
        <title>Evolution of mitochondria reconstructed from the energy metabolism of living bacteria.</title>
        <authorList>
            <person name="Degli Esposti M."/>
            <person name="Chouaia B."/>
            <person name="Comandatore F."/>
            <person name="Crotti E."/>
            <person name="Sassera D."/>
            <person name="Lievens P.M."/>
            <person name="Daffonchio D."/>
            <person name="Bandi C."/>
        </authorList>
    </citation>
    <scope>NUCLEOTIDE SEQUENCE [LARGE SCALE GENOMIC DNA]</scope>
    <source>
        <strain evidence="1 2">SF2.1</strain>
    </source>
</reference>
<evidence type="ECO:0000313" key="2">
    <source>
        <dbReference type="Proteomes" id="UP000027583"/>
    </source>
</evidence>
<dbReference type="Proteomes" id="UP000027583">
    <property type="component" value="Unassembled WGS sequence"/>
</dbReference>
<dbReference type="EMBL" id="CBLX010000015">
    <property type="protein sequence ID" value="CDG40320.1"/>
    <property type="molecule type" value="Genomic_DNA"/>
</dbReference>
<evidence type="ECO:0000313" key="1">
    <source>
        <dbReference type="EMBL" id="CDG40320.1"/>
    </source>
</evidence>
<accession>A0A060QHA8</accession>
<proteinExistence type="predicted"/>
<sequence>MKVRGNRPNACPWSICGTGTDAIGHVSHYSIGTITTPAP</sequence>
<comment type="caution">
    <text evidence="1">The sequence shown here is derived from an EMBL/GenBank/DDBJ whole genome shotgun (WGS) entry which is preliminary data.</text>
</comment>
<organism evidence="1 2">
    <name type="scientific">Asaia bogorensis</name>
    <dbReference type="NCBI Taxonomy" id="91915"/>
    <lineage>
        <taxon>Bacteria</taxon>
        <taxon>Pseudomonadati</taxon>
        <taxon>Pseudomonadota</taxon>
        <taxon>Alphaproteobacteria</taxon>
        <taxon>Acetobacterales</taxon>
        <taxon>Acetobacteraceae</taxon>
        <taxon>Asaia</taxon>
    </lineage>
</organism>
<gene>
    <name evidence="1" type="ORF">ASAP_2275</name>
</gene>
<protein>
    <submittedName>
        <fullName evidence="1">Uncharacterized protein</fullName>
    </submittedName>
</protein>